<feature type="short sequence motif" description="GXSXG" evidence="4">
    <location>
        <begin position="45"/>
        <end position="49"/>
    </location>
</feature>
<comment type="caution">
    <text evidence="4">Lacks conserved residue(s) required for the propagation of feature annotation.</text>
</comment>
<feature type="active site" description="Nucleophile" evidence="4">
    <location>
        <position position="47"/>
    </location>
</feature>
<dbReference type="SUPFAM" id="SSF54427">
    <property type="entry name" value="NTF2-like"/>
    <property type="match status" value="1"/>
</dbReference>
<dbReference type="Gene3D" id="3.40.1090.10">
    <property type="entry name" value="Cytosolic phospholipase A2 catalytic domain"/>
    <property type="match status" value="2"/>
</dbReference>
<dbReference type="InterPro" id="IPR002641">
    <property type="entry name" value="PNPLA_dom"/>
</dbReference>
<evidence type="ECO:0000256" key="1">
    <source>
        <dbReference type="ARBA" id="ARBA00022801"/>
    </source>
</evidence>
<evidence type="ECO:0000259" key="7">
    <source>
        <dbReference type="PROSITE" id="PS51635"/>
    </source>
</evidence>
<keyword evidence="9" id="KW-1185">Reference proteome</keyword>
<dbReference type="InterPro" id="IPR037401">
    <property type="entry name" value="SnoaL-like"/>
</dbReference>
<dbReference type="Gene3D" id="3.10.450.50">
    <property type="match status" value="1"/>
</dbReference>
<dbReference type="PANTHER" id="PTHR14226">
    <property type="entry name" value="NEUROPATHY TARGET ESTERASE/SWISS CHEESE D.MELANOGASTER"/>
    <property type="match status" value="1"/>
</dbReference>
<dbReference type="Proteomes" id="UP000295244">
    <property type="component" value="Unassembled WGS sequence"/>
</dbReference>
<keyword evidence="1 4" id="KW-0378">Hydrolase</keyword>
<accession>A0A4R1BHQ7</accession>
<name>A0A4R1BHQ7_9ACTN</name>
<evidence type="ECO:0000256" key="6">
    <source>
        <dbReference type="SAM" id="Phobius"/>
    </source>
</evidence>
<feature type="transmembrane region" description="Helical" evidence="6">
    <location>
        <begin position="40"/>
        <end position="60"/>
    </location>
</feature>
<protein>
    <submittedName>
        <fullName evidence="8">Patatin</fullName>
    </submittedName>
</protein>
<dbReference type="InterPro" id="IPR016035">
    <property type="entry name" value="Acyl_Trfase/lysoPLipase"/>
</dbReference>
<dbReference type="PROSITE" id="PS51635">
    <property type="entry name" value="PNPLA"/>
    <property type="match status" value="1"/>
</dbReference>
<organism evidence="8 9">
    <name type="scientific">Rubrobacter taiwanensis</name>
    <dbReference type="NCBI Taxonomy" id="185139"/>
    <lineage>
        <taxon>Bacteria</taxon>
        <taxon>Bacillati</taxon>
        <taxon>Actinomycetota</taxon>
        <taxon>Rubrobacteria</taxon>
        <taxon>Rubrobacterales</taxon>
        <taxon>Rubrobacteraceae</taxon>
        <taxon>Rubrobacter</taxon>
    </lineage>
</organism>
<dbReference type="Pfam" id="PF12680">
    <property type="entry name" value="SnoaL_2"/>
    <property type="match status" value="1"/>
</dbReference>
<keyword evidence="6" id="KW-0812">Transmembrane</keyword>
<dbReference type="OrthoDB" id="2339873at2"/>
<dbReference type="EMBL" id="SKBU01000015">
    <property type="protein sequence ID" value="TCJ16717.1"/>
    <property type="molecule type" value="Genomic_DNA"/>
</dbReference>
<dbReference type="AlphaFoldDB" id="A0A4R1BHQ7"/>
<sequence length="477" mass="53716">MQSGERKRIAIACQGGGSHTSFTAGALKGLLARGHEKYDFVAFSGTSGGAVCALLAWYALLERGAGEAGAREAGRLLDGFWLRDNAATDLPERLLNDWLVGWMRWQKATGVLIEGSPNAFSDYWQRRLRRSLERNVLFERIDERLVTPVSPMLFIGAVDVLSGEFKVFKSHRRRPGEPSWVFNDEPGDGIGVEAVLASAAIPPIFRAVRIGERVYWDGLFSQNPPIRELLDARPDEVWVIQINPSRMAPRPWSPRPGDEPASVVDVMDRRNALAGNISLNQELHYVEKINELVQELGEGERPRDRRLRLKNGKEYRPVVLRRIEMSWPLGAASKLDRNPAFIRRMMAYGEERAGELFAALAFERTWASRDPRAVAGLFTGDAEIHLERPLFGEHSTYQGRREIEQFARRYLAGDESVRLDLTRKQVAGETVTWTVKVSPQHSGGTEPRPTEGTAEAVFERERVRKLTFSPNPPDSHR</sequence>
<evidence type="ECO:0000313" key="9">
    <source>
        <dbReference type="Proteomes" id="UP000295244"/>
    </source>
</evidence>
<feature type="active site" description="Proton acceptor" evidence="4">
    <location>
        <position position="217"/>
    </location>
</feature>
<evidence type="ECO:0000256" key="2">
    <source>
        <dbReference type="ARBA" id="ARBA00022963"/>
    </source>
</evidence>
<dbReference type="RefSeq" id="WP_132690833.1">
    <property type="nucleotide sequence ID" value="NZ_SKBU01000015.1"/>
</dbReference>
<dbReference type="GO" id="GO:0016787">
    <property type="term" value="F:hydrolase activity"/>
    <property type="evidence" value="ECO:0007669"/>
    <property type="project" value="UniProtKB-UniRule"/>
</dbReference>
<reference evidence="8 9" key="1">
    <citation type="submission" date="2019-03" db="EMBL/GenBank/DDBJ databases">
        <title>Whole genome sequence of a novel Rubrobacter taiwanensis strain, isolated from Yellowstone National Park.</title>
        <authorList>
            <person name="Freed S."/>
            <person name="Ramaley R.F."/>
            <person name="Kyndt J.A."/>
        </authorList>
    </citation>
    <scope>NUCLEOTIDE SEQUENCE [LARGE SCALE GENOMIC DNA]</scope>
    <source>
        <strain evidence="8 9">Yellowstone</strain>
    </source>
</reference>
<dbReference type="PANTHER" id="PTHR14226:SF78">
    <property type="entry name" value="SLR0060 PROTEIN"/>
    <property type="match status" value="1"/>
</dbReference>
<evidence type="ECO:0000256" key="5">
    <source>
        <dbReference type="SAM" id="MobiDB-lite"/>
    </source>
</evidence>
<evidence type="ECO:0000256" key="4">
    <source>
        <dbReference type="PROSITE-ProRule" id="PRU01161"/>
    </source>
</evidence>
<dbReference type="SUPFAM" id="SSF52151">
    <property type="entry name" value="FabD/lysophospholipase-like"/>
    <property type="match status" value="1"/>
</dbReference>
<dbReference type="InterPro" id="IPR032710">
    <property type="entry name" value="NTF2-like_dom_sf"/>
</dbReference>
<gene>
    <name evidence="8" type="ORF">E0L93_08260</name>
</gene>
<evidence type="ECO:0000256" key="3">
    <source>
        <dbReference type="ARBA" id="ARBA00023098"/>
    </source>
</evidence>
<keyword evidence="6" id="KW-0472">Membrane</keyword>
<dbReference type="GO" id="GO:0016042">
    <property type="term" value="P:lipid catabolic process"/>
    <property type="evidence" value="ECO:0007669"/>
    <property type="project" value="UniProtKB-UniRule"/>
</dbReference>
<dbReference type="InterPro" id="IPR050301">
    <property type="entry name" value="NTE"/>
</dbReference>
<keyword evidence="2 4" id="KW-0442">Lipid degradation</keyword>
<comment type="caution">
    <text evidence="8">The sequence shown here is derived from an EMBL/GenBank/DDBJ whole genome shotgun (WGS) entry which is preliminary data.</text>
</comment>
<keyword evidence="3 4" id="KW-0443">Lipid metabolism</keyword>
<feature type="region of interest" description="Disordered" evidence="5">
    <location>
        <begin position="437"/>
        <end position="477"/>
    </location>
</feature>
<dbReference type="Pfam" id="PF01734">
    <property type="entry name" value="Patatin"/>
    <property type="match status" value="1"/>
</dbReference>
<proteinExistence type="predicted"/>
<keyword evidence="6" id="KW-1133">Transmembrane helix</keyword>
<evidence type="ECO:0000313" key="8">
    <source>
        <dbReference type="EMBL" id="TCJ16717.1"/>
    </source>
</evidence>
<feature type="domain" description="PNPLA" evidence="7">
    <location>
        <begin position="11"/>
        <end position="230"/>
    </location>
</feature>